<reference evidence="1" key="1">
    <citation type="submission" date="2023-04" db="EMBL/GenBank/DDBJ databases">
        <title>Draft Genome sequencing of Naganishia species isolated from polar environments using Oxford Nanopore Technology.</title>
        <authorList>
            <person name="Leo P."/>
            <person name="Venkateswaran K."/>
        </authorList>
    </citation>
    <scope>NUCLEOTIDE SEQUENCE</scope>
    <source>
        <strain evidence="1">MNA-CCFEE 5425</strain>
    </source>
</reference>
<dbReference type="EMBL" id="JASBWU010000022">
    <property type="protein sequence ID" value="KAJ9113244.1"/>
    <property type="molecule type" value="Genomic_DNA"/>
</dbReference>
<evidence type="ECO:0000313" key="2">
    <source>
        <dbReference type="Proteomes" id="UP001243375"/>
    </source>
</evidence>
<sequence length="190" mass="21514">MRFPRMERFEVSVTMQDELEMNFIDALQQDSLQGITLDVAYFIAGCHHALSYANVFRLSKDGHATVSPILVPTQDRLERLFETFKTSCKQLCELQVTVTGCFSMYDRGEVFDLLNFRMTKGSAEYDDEVLYEVNQEGIDLIAGMMQKRLAEIAPRDDNSENGSDEESDEDEGSDDGEESTEDGSTDNNDE</sequence>
<organism evidence="1 2">
    <name type="scientific">Naganishia vaughanmartiniae</name>
    <dbReference type="NCBI Taxonomy" id="1424756"/>
    <lineage>
        <taxon>Eukaryota</taxon>
        <taxon>Fungi</taxon>
        <taxon>Dikarya</taxon>
        <taxon>Basidiomycota</taxon>
        <taxon>Agaricomycotina</taxon>
        <taxon>Tremellomycetes</taxon>
        <taxon>Filobasidiales</taxon>
        <taxon>Filobasidiaceae</taxon>
        <taxon>Naganishia</taxon>
    </lineage>
</organism>
<keyword evidence="2" id="KW-1185">Reference proteome</keyword>
<accession>A0ACC2WNB9</accession>
<protein>
    <submittedName>
        <fullName evidence="1">Uncharacterized protein</fullName>
    </submittedName>
</protein>
<dbReference type="Proteomes" id="UP001243375">
    <property type="component" value="Unassembled WGS sequence"/>
</dbReference>
<gene>
    <name evidence="1" type="ORF">QFC22_006083</name>
</gene>
<comment type="caution">
    <text evidence="1">The sequence shown here is derived from an EMBL/GenBank/DDBJ whole genome shotgun (WGS) entry which is preliminary data.</text>
</comment>
<name>A0ACC2WNB9_9TREE</name>
<proteinExistence type="predicted"/>
<evidence type="ECO:0000313" key="1">
    <source>
        <dbReference type="EMBL" id="KAJ9113244.1"/>
    </source>
</evidence>